<keyword evidence="1" id="KW-0378">Hydrolase</keyword>
<dbReference type="GeneID" id="76833498"/>
<dbReference type="GO" id="GO:0003677">
    <property type="term" value="F:DNA binding"/>
    <property type="evidence" value="ECO:0007669"/>
    <property type="project" value="UniProtKB-UniRule"/>
</dbReference>
<sequence length="305" mass="35646">MKYIPYYRENNVQESETFTFFLENLKPSIKVWDYFVNWEKVNGNMVDIKVELNILNSLIGSRNLENDFINLVRKYPNTIKVLPIILAVRENSLQIIKDYQNNDMSYLEFDFSQKASLDYSSAAKYFNFIEQSGLIDLFSGEKIKNFVDYTFGVEVGLDSNGRKNRGGKLMENILEVFILDFVQKNKNLDYLSEATPQKIMQKWGKKIKYEKSSRKFDFAIYNKKTGNIIIIESNFYNGGGSKLKSVCGEFRQLFDELQKQNIELIWITDGKGWLTTKRPLEESFNHNNYIFNLKMISEGILGNII</sequence>
<dbReference type="InterPro" id="IPR011335">
    <property type="entry name" value="Restrct_endonuc-II-like"/>
</dbReference>
<reference evidence="3" key="1">
    <citation type="submission" date="2022-11" db="EMBL/GenBank/DDBJ databases">
        <title>Complete genome sequence of Methanogenium organophilum DSM 3596.</title>
        <authorList>
            <person name="Chen S.-C."/>
            <person name="Lai S.-J."/>
            <person name="You Y.-T."/>
        </authorList>
    </citation>
    <scope>NUCLEOTIDE SEQUENCE</scope>
    <source>
        <strain evidence="3">DSM 3596</strain>
    </source>
</reference>
<dbReference type="InterPro" id="IPR007637">
    <property type="entry name" value="Restrct_endonuc_II_DpnII-like"/>
</dbReference>
<name>A0A9X9S3Y9_METOG</name>
<dbReference type="Proteomes" id="UP001163096">
    <property type="component" value="Chromosome"/>
</dbReference>
<evidence type="ECO:0000313" key="4">
    <source>
        <dbReference type="Proteomes" id="UP001163096"/>
    </source>
</evidence>
<dbReference type="REBASE" id="681212">
    <property type="entry name" value="Mor3596ORF315P"/>
</dbReference>
<dbReference type="Pfam" id="PF04556">
    <property type="entry name" value="DpnII"/>
    <property type="match status" value="1"/>
</dbReference>
<dbReference type="EC" id="3.1.21.4" evidence="1"/>
<keyword evidence="1" id="KW-0540">Nuclease</keyword>
<feature type="domain" description="Restriction endonuclease type II DpnII-like" evidence="2">
    <location>
        <begin position="18"/>
        <end position="301"/>
    </location>
</feature>
<dbReference type="GO" id="GO:0009036">
    <property type="term" value="F:type II site-specific deoxyribonuclease activity"/>
    <property type="evidence" value="ECO:0007669"/>
    <property type="project" value="UniProtKB-UniRule"/>
</dbReference>
<evidence type="ECO:0000256" key="1">
    <source>
        <dbReference type="PIRNR" id="PIRNR016080"/>
    </source>
</evidence>
<organism evidence="3 4">
    <name type="scientific">Methanogenium organophilum</name>
    <dbReference type="NCBI Taxonomy" id="2199"/>
    <lineage>
        <taxon>Archaea</taxon>
        <taxon>Methanobacteriati</taxon>
        <taxon>Methanobacteriota</taxon>
        <taxon>Stenosarchaea group</taxon>
        <taxon>Methanomicrobia</taxon>
        <taxon>Methanomicrobiales</taxon>
        <taxon>Methanomicrobiaceae</taxon>
        <taxon>Methanogenium</taxon>
    </lineage>
</organism>
<dbReference type="EMBL" id="CP113361">
    <property type="protein sequence ID" value="WAI01353.1"/>
    <property type="molecule type" value="Genomic_DNA"/>
</dbReference>
<dbReference type="AlphaFoldDB" id="A0A9X9S3Y9"/>
<dbReference type="PIRSF" id="PIRSF016080">
    <property type="entry name" value="Restrict_endonuc_II_DpmII"/>
    <property type="match status" value="1"/>
</dbReference>
<keyword evidence="1 3" id="KW-0255">Endonuclease</keyword>
<dbReference type="RefSeq" id="WP_268186579.1">
    <property type="nucleotide sequence ID" value="NZ_CP113361.1"/>
</dbReference>
<comment type="similarity">
    <text evidence="1">Belongs to the DpnII type II restriction endonuclease family.</text>
</comment>
<dbReference type="InterPro" id="IPR021191">
    <property type="entry name" value="Restrct_endonuc_II_DpnII"/>
</dbReference>
<proteinExistence type="inferred from homology"/>
<keyword evidence="1" id="KW-0680">Restriction system</keyword>
<evidence type="ECO:0000259" key="2">
    <source>
        <dbReference type="Pfam" id="PF04556"/>
    </source>
</evidence>
<protein>
    <recommendedName>
        <fullName evidence="1">Type-2 restriction enzyme</fullName>
        <ecNumber evidence="1">3.1.21.4</ecNumber>
    </recommendedName>
</protein>
<dbReference type="SUPFAM" id="SSF52980">
    <property type="entry name" value="Restriction endonuclease-like"/>
    <property type="match status" value="1"/>
</dbReference>
<gene>
    <name evidence="3" type="ORF">OU421_00310</name>
</gene>
<comment type="function">
    <text evidence="1">A P subtype restriction enzyme that recognizes the double-stranded unmethylated sequence 5'-GATC-3'.</text>
</comment>
<keyword evidence="4" id="KW-1185">Reference proteome</keyword>
<comment type="catalytic activity">
    <reaction evidence="1">
        <text>Endonucleolytic cleavage of DNA to give specific double-stranded fragments with terminal 5'-phosphates.</text>
        <dbReference type="EC" id="3.1.21.4"/>
    </reaction>
</comment>
<dbReference type="KEGG" id="mou:OU421_00310"/>
<dbReference type="GO" id="GO:0009307">
    <property type="term" value="P:DNA restriction-modification system"/>
    <property type="evidence" value="ECO:0007669"/>
    <property type="project" value="UniProtKB-UniRule"/>
</dbReference>
<evidence type="ECO:0000313" key="3">
    <source>
        <dbReference type="EMBL" id="WAI01353.1"/>
    </source>
</evidence>
<accession>A0A9X9S3Y9</accession>